<dbReference type="PANTHER" id="PTHR44103:SF1">
    <property type="entry name" value="PROPROTEIN CONVERTASE P"/>
    <property type="match status" value="1"/>
</dbReference>
<keyword evidence="3" id="KW-1185">Reference proteome</keyword>
<dbReference type="EMBL" id="FONW01000004">
    <property type="protein sequence ID" value="SFF31883.1"/>
    <property type="molecule type" value="Genomic_DNA"/>
</dbReference>
<dbReference type="InterPro" id="IPR013517">
    <property type="entry name" value="FG-GAP"/>
</dbReference>
<dbReference type="Proteomes" id="UP000198964">
    <property type="component" value="Unassembled WGS sequence"/>
</dbReference>
<dbReference type="InterPro" id="IPR028994">
    <property type="entry name" value="Integrin_alpha_N"/>
</dbReference>
<evidence type="ECO:0000313" key="3">
    <source>
        <dbReference type="Proteomes" id="UP000198964"/>
    </source>
</evidence>
<dbReference type="RefSeq" id="WP_093919879.1">
    <property type="nucleotide sequence ID" value="NZ_FONW01000004.1"/>
</dbReference>
<proteinExistence type="predicted"/>
<organism evidence="2 3">
    <name type="scientific">Sunxiuqinia elliptica</name>
    <dbReference type="NCBI Taxonomy" id="655355"/>
    <lineage>
        <taxon>Bacteria</taxon>
        <taxon>Pseudomonadati</taxon>
        <taxon>Bacteroidota</taxon>
        <taxon>Bacteroidia</taxon>
        <taxon>Marinilabiliales</taxon>
        <taxon>Prolixibacteraceae</taxon>
        <taxon>Sunxiuqinia</taxon>
    </lineage>
</organism>
<dbReference type="PANTHER" id="PTHR44103">
    <property type="entry name" value="PROPROTEIN CONVERTASE P"/>
    <property type="match status" value="1"/>
</dbReference>
<dbReference type="SUPFAM" id="SSF69318">
    <property type="entry name" value="Integrin alpha N-terminal domain"/>
    <property type="match status" value="2"/>
</dbReference>
<gene>
    <name evidence="2" type="ORF">SAMN05216283_104205</name>
</gene>
<dbReference type="AlphaFoldDB" id="A0A1I2HR65"/>
<dbReference type="STRING" id="655355.SAMN05216283_104205"/>
<keyword evidence="1" id="KW-0732">Signal</keyword>
<protein>
    <submittedName>
        <fullName evidence="2">Repeat domain-containing protein</fullName>
    </submittedName>
</protein>
<evidence type="ECO:0000313" key="2">
    <source>
        <dbReference type="EMBL" id="SFF31883.1"/>
    </source>
</evidence>
<name>A0A1I2HR65_9BACT</name>
<evidence type="ECO:0000256" key="1">
    <source>
        <dbReference type="ARBA" id="ARBA00022729"/>
    </source>
</evidence>
<dbReference type="Gene3D" id="2.130.10.130">
    <property type="entry name" value="Integrin alpha, N-terminal"/>
    <property type="match status" value="2"/>
</dbReference>
<reference evidence="2 3" key="1">
    <citation type="submission" date="2016-10" db="EMBL/GenBank/DDBJ databases">
        <authorList>
            <person name="de Groot N.N."/>
        </authorList>
    </citation>
    <scope>NUCLEOTIDE SEQUENCE [LARGE SCALE GENOMIC DNA]</scope>
    <source>
        <strain evidence="2 3">CGMCC 1.9156</strain>
    </source>
</reference>
<dbReference type="Pfam" id="PF13517">
    <property type="entry name" value="FG-GAP_3"/>
    <property type="match status" value="2"/>
</dbReference>
<accession>A0A1I2HR65</accession>
<sequence length="663" mass="74566">MKTNKPIILKGFFLISCVVLTLICGAQPNESNQLTRVQYNHTDLHTDLGVGLWAWPFPVDFDNDGDLDLLVNCPDKPFNGLWYFENNGDDQNELLFKAPVWLAESKRNLQLSVIDNEIMAMTPGVVYRDFKHSFFQKPDTIISESFYKHLVKKARFNLWRQVDYDLDGDLDLILAIDDWTDYGWDNAFNEAGIWTNGPLHGTVYLIEQEAANTYKKPVPVLAGGQPIDNYSISGALFEDFDGDGDLDLILGEFVDRLSWIENTGTRKHPNYATPKFLKIDGEVLHLDLEMIVPTAADMDQDGHMDLVVGIEDGRVVYLRNTGKTNSDGPIFQKPEYLRQEAQHLKFGALVTPYSVDWDQDGDEDLICGNTAGHIGFIENLDGGNPPQWAEPKYLQADGKTILIQAGENGSIQGPAEKKWGYTTLSVVDWDNDGLLDILYNSIWGKVGWFKNIGVPGKPALAASQPLEVAWPGDNPKPAWNWWSPEGNTLATQWRTTPLGYDWNQDGLMDLIMLDHEGYLCFWERYEENGQLHLKPGQRLFTAAEGQAFNDKFTNDKDGLLRLNTGEAGGSGRRKFCITDWDGDGLPDLLVNSVNVNFLRNKGVQNGRTVLEDMGPVSKHRLAGHTTSPTLVDWDKNGIPDLLIGAEDGHFYYLENPHQNNQQK</sequence>